<accession>A0ABT4RQC3</accession>
<protein>
    <submittedName>
        <fullName evidence="1">Carboxypeptidase-like regulatory domain-containing protein</fullName>
    </submittedName>
</protein>
<dbReference type="EMBL" id="JAPCID010000044">
    <property type="protein sequence ID" value="MDA0140744.1"/>
    <property type="molecule type" value="Genomic_DNA"/>
</dbReference>
<dbReference type="RefSeq" id="WP_270006673.1">
    <property type="nucleotide sequence ID" value="NZ_JAPCID010000044.1"/>
</dbReference>
<name>A0ABT4RQC3_9ACTN</name>
<gene>
    <name evidence="1" type="ORF">OJ962_24825</name>
</gene>
<organism evidence="1 2">
    <name type="scientific">Solirubrobacter deserti</name>
    <dbReference type="NCBI Taxonomy" id="2282478"/>
    <lineage>
        <taxon>Bacteria</taxon>
        <taxon>Bacillati</taxon>
        <taxon>Actinomycetota</taxon>
        <taxon>Thermoleophilia</taxon>
        <taxon>Solirubrobacterales</taxon>
        <taxon>Solirubrobacteraceae</taxon>
        <taxon>Solirubrobacter</taxon>
    </lineage>
</organism>
<evidence type="ECO:0000313" key="1">
    <source>
        <dbReference type="EMBL" id="MDA0140744.1"/>
    </source>
</evidence>
<dbReference type="SUPFAM" id="SSF49452">
    <property type="entry name" value="Starch-binding domain-like"/>
    <property type="match status" value="1"/>
</dbReference>
<proteinExistence type="predicted"/>
<sequence length="499" mass="52300">MIAAVTLGVSGAAHAGTYVVEACRTGSGPAATDSWTASSIPEGVAEDVVIDGCDRGQQLTFELFNEALQGVRLSFRAPAGTTVAGVTLVRSGAALFGQPATYRLRAGQQTLEQSPDEPEWQLLPGPFTASGLRASGLDVEYLCGGESCAGDARFLSIERAAVTVSDEVAPELTGLPAGRLVAGRMQDGIVDLKLGFKDVGGGVQAIEYKVDGAVRFIENVGGLSCRTPYVVVTPCASEGYATLMLDTDELSDGPHTVEAVLVDVAGNRTIAGPFGISVRTPPPGPPTVVSAPPQAPDLVAAPPAPLRPGVLTLAGARTRRTAYQAVTLKGSVAAPDKAALANATVTLTSRPLHTQAWSGPTTTTTDAEGRFELAVPPGPSRELKLAYGDSTQTVKLVVTAPVRLKTDRKRTHNGRSVRFEGSVPGAGTATTRVELQAWAGRKWVPFRTTALRNGTFKASYRFTSTFRTTRYRFRAVVHESGDFPYASGKSPVVDVVVRP</sequence>
<keyword evidence="2" id="KW-1185">Reference proteome</keyword>
<comment type="caution">
    <text evidence="1">The sequence shown here is derived from an EMBL/GenBank/DDBJ whole genome shotgun (WGS) entry which is preliminary data.</text>
</comment>
<dbReference type="Proteomes" id="UP001147700">
    <property type="component" value="Unassembled WGS sequence"/>
</dbReference>
<evidence type="ECO:0000313" key="2">
    <source>
        <dbReference type="Proteomes" id="UP001147700"/>
    </source>
</evidence>
<dbReference type="InterPro" id="IPR013784">
    <property type="entry name" value="Carb-bd-like_fold"/>
</dbReference>
<reference evidence="1" key="1">
    <citation type="submission" date="2022-10" db="EMBL/GenBank/DDBJ databases">
        <title>The WGS of Solirubrobacter sp. CPCC 204708.</title>
        <authorList>
            <person name="Jiang Z."/>
        </authorList>
    </citation>
    <scope>NUCLEOTIDE SEQUENCE</scope>
    <source>
        <strain evidence="1">CPCC 204708</strain>
    </source>
</reference>